<accession>A0A644Y3A5</accession>
<dbReference type="CDD" id="cd00093">
    <property type="entry name" value="HTH_XRE"/>
    <property type="match status" value="1"/>
</dbReference>
<dbReference type="Pfam" id="PF01381">
    <property type="entry name" value="HTH_3"/>
    <property type="match status" value="1"/>
</dbReference>
<dbReference type="AlphaFoldDB" id="A0A644Y3A5"/>
<reference evidence="4" key="1">
    <citation type="submission" date="2019-08" db="EMBL/GenBank/DDBJ databases">
        <authorList>
            <person name="Kucharzyk K."/>
            <person name="Murdoch R.W."/>
            <person name="Higgins S."/>
            <person name="Loffler F."/>
        </authorList>
    </citation>
    <scope>NUCLEOTIDE SEQUENCE</scope>
</reference>
<comment type="caution">
    <text evidence="4">The sequence shown here is derived from an EMBL/GenBank/DDBJ whole genome shotgun (WGS) entry which is preliminary data.</text>
</comment>
<dbReference type="InterPro" id="IPR010982">
    <property type="entry name" value="Lambda_DNA-bd_dom_sf"/>
</dbReference>
<evidence type="ECO:0000256" key="2">
    <source>
        <dbReference type="SAM" id="Phobius"/>
    </source>
</evidence>
<dbReference type="SUPFAM" id="SSF47413">
    <property type="entry name" value="lambda repressor-like DNA-binding domains"/>
    <property type="match status" value="1"/>
</dbReference>
<dbReference type="PANTHER" id="PTHR46558">
    <property type="entry name" value="TRACRIPTIONAL REGULATORY PROTEIN-RELATED-RELATED"/>
    <property type="match status" value="1"/>
</dbReference>
<keyword evidence="2" id="KW-0812">Transmembrane</keyword>
<evidence type="ECO:0000256" key="1">
    <source>
        <dbReference type="ARBA" id="ARBA00023125"/>
    </source>
</evidence>
<dbReference type="GO" id="GO:0003677">
    <property type="term" value="F:DNA binding"/>
    <property type="evidence" value="ECO:0007669"/>
    <property type="project" value="UniProtKB-KW"/>
</dbReference>
<dbReference type="PROSITE" id="PS50943">
    <property type="entry name" value="HTH_CROC1"/>
    <property type="match status" value="1"/>
</dbReference>
<feature type="domain" description="HTH cro/C1-type" evidence="3">
    <location>
        <begin position="49"/>
        <end position="103"/>
    </location>
</feature>
<dbReference type="SMART" id="SM00530">
    <property type="entry name" value="HTH_XRE"/>
    <property type="match status" value="1"/>
</dbReference>
<sequence>MDAGETMLVEFVFTWQIAVCGEDKSATTWYSLYQKGAGTVDQKAIGAFIAALRREKKWTQAELGEKLGVTNKTVSRWETGTYMPDLAVLPPLCDALEIDINELLSGRQLEDTDFRQEANAHVLDGLRKQRSLRIHKQISDACGGGGVGLLSSLLFSQDPPRKLAVAVVGLVAICVSWILRGRMDRQIFGEKNDGNTI</sequence>
<dbReference type="EMBL" id="VSSQ01003935">
    <property type="protein sequence ID" value="MPM23006.1"/>
    <property type="molecule type" value="Genomic_DNA"/>
</dbReference>
<keyword evidence="2" id="KW-1133">Transmembrane helix</keyword>
<dbReference type="InterPro" id="IPR001387">
    <property type="entry name" value="Cro/C1-type_HTH"/>
</dbReference>
<name>A0A644Y3A5_9ZZZZ</name>
<evidence type="ECO:0000313" key="4">
    <source>
        <dbReference type="EMBL" id="MPM23006.1"/>
    </source>
</evidence>
<feature type="transmembrane region" description="Helical" evidence="2">
    <location>
        <begin position="163"/>
        <end position="179"/>
    </location>
</feature>
<protein>
    <recommendedName>
        <fullName evidence="3">HTH cro/C1-type domain-containing protein</fullName>
    </recommendedName>
</protein>
<proteinExistence type="predicted"/>
<evidence type="ECO:0000259" key="3">
    <source>
        <dbReference type="PROSITE" id="PS50943"/>
    </source>
</evidence>
<keyword evidence="2" id="KW-0472">Membrane</keyword>
<dbReference type="Gene3D" id="1.10.260.40">
    <property type="entry name" value="lambda repressor-like DNA-binding domains"/>
    <property type="match status" value="1"/>
</dbReference>
<gene>
    <name evidence="4" type="ORF">SDC9_69468</name>
</gene>
<dbReference type="PANTHER" id="PTHR46558:SF4">
    <property type="entry name" value="DNA-BIDING PHAGE PROTEIN"/>
    <property type="match status" value="1"/>
</dbReference>
<keyword evidence="1" id="KW-0238">DNA-binding</keyword>
<organism evidence="4">
    <name type="scientific">bioreactor metagenome</name>
    <dbReference type="NCBI Taxonomy" id="1076179"/>
    <lineage>
        <taxon>unclassified sequences</taxon>
        <taxon>metagenomes</taxon>
        <taxon>ecological metagenomes</taxon>
    </lineage>
</organism>